<evidence type="ECO:0000313" key="3">
    <source>
        <dbReference type="Proteomes" id="UP001372338"/>
    </source>
</evidence>
<protein>
    <submittedName>
        <fullName evidence="2">Uncharacterized protein</fullName>
    </submittedName>
</protein>
<keyword evidence="3" id="KW-1185">Reference proteome</keyword>
<dbReference type="AlphaFoldDB" id="A0AAN9FKE5"/>
<evidence type="ECO:0000256" key="1">
    <source>
        <dbReference type="SAM" id="MobiDB-lite"/>
    </source>
</evidence>
<feature type="compositionally biased region" description="Polar residues" evidence="1">
    <location>
        <begin position="69"/>
        <end position="84"/>
    </location>
</feature>
<feature type="region of interest" description="Disordered" evidence="1">
    <location>
        <begin position="68"/>
        <end position="96"/>
    </location>
</feature>
<dbReference type="EMBL" id="JAYWIO010000003">
    <property type="protein sequence ID" value="KAK7275025.1"/>
    <property type="molecule type" value="Genomic_DNA"/>
</dbReference>
<gene>
    <name evidence="2" type="ORF">RIF29_16131</name>
</gene>
<name>A0AAN9FKE5_CROPI</name>
<feature type="region of interest" description="Disordered" evidence="1">
    <location>
        <begin position="115"/>
        <end position="134"/>
    </location>
</feature>
<accession>A0AAN9FKE5</accession>
<organism evidence="2 3">
    <name type="scientific">Crotalaria pallida</name>
    <name type="common">Smooth rattlebox</name>
    <name type="synonym">Crotalaria striata</name>
    <dbReference type="NCBI Taxonomy" id="3830"/>
    <lineage>
        <taxon>Eukaryota</taxon>
        <taxon>Viridiplantae</taxon>
        <taxon>Streptophyta</taxon>
        <taxon>Embryophyta</taxon>
        <taxon>Tracheophyta</taxon>
        <taxon>Spermatophyta</taxon>
        <taxon>Magnoliopsida</taxon>
        <taxon>eudicotyledons</taxon>
        <taxon>Gunneridae</taxon>
        <taxon>Pentapetalae</taxon>
        <taxon>rosids</taxon>
        <taxon>fabids</taxon>
        <taxon>Fabales</taxon>
        <taxon>Fabaceae</taxon>
        <taxon>Papilionoideae</taxon>
        <taxon>50 kb inversion clade</taxon>
        <taxon>genistoids sensu lato</taxon>
        <taxon>core genistoids</taxon>
        <taxon>Crotalarieae</taxon>
        <taxon>Crotalaria</taxon>
    </lineage>
</organism>
<proteinExistence type="predicted"/>
<comment type="caution">
    <text evidence="2">The sequence shown here is derived from an EMBL/GenBank/DDBJ whole genome shotgun (WGS) entry which is preliminary data.</text>
</comment>
<dbReference type="Proteomes" id="UP001372338">
    <property type="component" value="Unassembled WGS sequence"/>
</dbReference>
<reference evidence="2 3" key="1">
    <citation type="submission" date="2024-01" db="EMBL/GenBank/DDBJ databases">
        <title>The genomes of 5 underutilized Papilionoideae crops provide insights into root nodulation and disease resistanc.</title>
        <authorList>
            <person name="Yuan L."/>
        </authorList>
    </citation>
    <scope>NUCLEOTIDE SEQUENCE [LARGE SCALE GENOMIC DNA]</scope>
    <source>
        <strain evidence="2">ZHUSHIDOU_FW_LH</strain>
        <tissue evidence="2">Leaf</tissue>
    </source>
</reference>
<evidence type="ECO:0000313" key="2">
    <source>
        <dbReference type="EMBL" id="KAK7275025.1"/>
    </source>
</evidence>
<sequence length="134" mass="13564">MSLNFELNESIVIDFSKLDEIDLDTLPSTQVEKALKVLEEIKGRLETRVALHEGELVRTGAHVVDLGNSGATTHGQESAATHGQESAAGGLGNAHDVPGVGAPGAGVIGAAAKPPGARVADLGSSGAAIGHPMR</sequence>